<feature type="transmembrane region" description="Helical" evidence="1">
    <location>
        <begin position="197"/>
        <end position="217"/>
    </location>
</feature>
<dbReference type="NCBIfam" id="NF038065">
    <property type="entry name" value="Pr6Pr"/>
    <property type="match status" value="1"/>
</dbReference>
<keyword evidence="3" id="KW-1185">Reference proteome</keyword>
<accession>A0A917HG72</accession>
<feature type="transmembrane region" description="Helical" evidence="1">
    <location>
        <begin position="62"/>
        <end position="83"/>
    </location>
</feature>
<reference evidence="2" key="2">
    <citation type="submission" date="2020-09" db="EMBL/GenBank/DDBJ databases">
        <authorList>
            <person name="Sun Q."/>
            <person name="Zhou Y."/>
        </authorList>
    </citation>
    <scope>NUCLEOTIDE SEQUENCE</scope>
    <source>
        <strain evidence="2">CGMCC 1.12195</strain>
    </source>
</reference>
<dbReference type="Proteomes" id="UP000660862">
    <property type="component" value="Unassembled WGS sequence"/>
</dbReference>
<proteinExistence type="predicted"/>
<sequence length="225" mass="25771">MFEITPIFTVRSDSVRDDKTLPFMKPYRKLLAIIFAAVGWFAVIAQFLLMLNNSVLPLGENIVRFFSFFTILTNMLVALFFTLQAWGIKKFDGGALTAITVYITIVGLVYQVLLRQLWTPTGLQKVVDELLHSVMPVVTIGYWYCYGHRHGVFYNQVPKWLVFPFLYLGYILVRGYFSGFYPYPFMDVAMLGFPKVIGNAAGMVVLFILVSFFFVYVGRKLKEVG</sequence>
<feature type="transmembrane region" description="Helical" evidence="1">
    <location>
        <begin position="160"/>
        <end position="177"/>
    </location>
</feature>
<keyword evidence="1" id="KW-0472">Membrane</keyword>
<feature type="transmembrane region" description="Helical" evidence="1">
    <location>
        <begin position="130"/>
        <end position="148"/>
    </location>
</feature>
<evidence type="ECO:0000313" key="3">
    <source>
        <dbReference type="Proteomes" id="UP000660862"/>
    </source>
</evidence>
<feature type="transmembrane region" description="Helical" evidence="1">
    <location>
        <begin position="95"/>
        <end position="118"/>
    </location>
</feature>
<feature type="transmembrane region" description="Helical" evidence="1">
    <location>
        <begin position="30"/>
        <end position="50"/>
    </location>
</feature>
<evidence type="ECO:0000256" key="1">
    <source>
        <dbReference type="SAM" id="Phobius"/>
    </source>
</evidence>
<dbReference type="AlphaFoldDB" id="A0A917HG72"/>
<protein>
    <recommendedName>
        <fullName evidence="4">FAR-17a/AIG1-like protein</fullName>
    </recommendedName>
</protein>
<evidence type="ECO:0000313" key="2">
    <source>
        <dbReference type="EMBL" id="GGG78657.1"/>
    </source>
</evidence>
<organism evidence="2 3">
    <name type="scientific">Parapedobacter pyrenivorans</name>
    <dbReference type="NCBI Taxonomy" id="1305674"/>
    <lineage>
        <taxon>Bacteria</taxon>
        <taxon>Pseudomonadati</taxon>
        <taxon>Bacteroidota</taxon>
        <taxon>Sphingobacteriia</taxon>
        <taxon>Sphingobacteriales</taxon>
        <taxon>Sphingobacteriaceae</taxon>
        <taxon>Parapedobacter</taxon>
    </lineage>
</organism>
<keyword evidence="1" id="KW-0812">Transmembrane</keyword>
<gene>
    <name evidence="2" type="ORF">GCM10007415_08400</name>
</gene>
<dbReference type="InterPro" id="IPR049713">
    <property type="entry name" value="Pr6Pr-like"/>
</dbReference>
<reference evidence="2" key="1">
    <citation type="journal article" date="2014" name="Int. J. Syst. Evol. Microbiol.">
        <title>Complete genome sequence of Corynebacterium casei LMG S-19264T (=DSM 44701T), isolated from a smear-ripened cheese.</title>
        <authorList>
            <consortium name="US DOE Joint Genome Institute (JGI-PGF)"/>
            <person name="Walter F."/>
            <person name="Albersmeier A."/>
            <person name="Kalinowski J."/>
            <person name="Ruckert C."/>
        </authorList>
    </citation>
    <scope>NUCLEOTIDE SEQUENCE</scope>
    <source>
        <strain evidence="2">CGMCC 1.12195</strain>
    </source>
</reference>
<name>A0A917HG72_9SPHI</name>
<dbReference type="EMBL" id="BMER01000001">
    <property type="protein sequence ID" value="GGG78657.1"/>
    <property type="molecule type" value="Genomic_DNA"/>
</dbReference>
<keyword evidence="1" id="KW-1133">Transmembrane helix</keyword>
<evidence type="ECO:0008006" key="4">
    <source>
        <dbReference type="Google" id="ProtNLM"/>
    </source>
</evidence>
<comment type="caution">
    <text evidence="2">The sequence shown here is derived from an EMBL/GenBank/DDBJ whole genome shotgun (WGS) entry which is preliminary data.</text>
</comment>